<gene>
    <name evidence="4" type="ORF">FGG08_002552</name>
</gene>
<feature type="repeat" description="ANK" evidence="3">
    <location>
        <begin position="615"/>
        <end position="647"/>
    </location>
</feature>
<feature type="repeat" description="ANK" evidence="3">
    <location>
        <begin position="875"/>
        <end position="907"/>
    </location>
</feature>
<name>A0A9P8I944_9PEZI</name>
<dbReference type="PANTHER" id="PTHR24123">
    <property type="entry name" value="ANKYRIN REPEAT-CONTAINING"/>
    <property type="match status" value="1"/>
</dbReference>
<dbReference type="PROSITE" id="PS50297">
    <property type="entry name" value="ANK_REP_REGION"/>
    <property type="match status" value="14"/>
</dbReference>
<proteinExistence type="predicted"/>
<dbReference type="EMBL" id="JAGHQL010000039">
    <property type="protein sequence ID" value="KAH0543126.1"/>
    <property type="molecule type" value="Genomic_DNA"/>
</dbReference>
<feature type="repeat" description="ANK" evidence="3">
    <location>
        <begin position="1042"/>
        <end position="1074"/>
    </location>
</feature>
<dbReference type="AlphaFoldDB" id="A0A9P8I944"/>
<evidence type="ECO:0000256" key="1">
    <source>
        <dbReference type="ARBA" id="ARBA00022737"/>
    </source>
</evidence>
<feature type="repeat" description="ANK" evidence="3">
    <location>
        <begin position="908"/>
        <end position="940"/>
    </location>
</feature>
<feature type="repeat" description="ANK" evidence="3">
    <location>
        <begin position="680"/>
        <end position="712"/>
    </location>
</feature>
<accession>A0A9P8I944</accession>
<feature type="repeat" description="ANK" evidence="3">
    <location>
        <begin position="375"/>
        <end position="407"/>
    </location>
</feature>
<dbReference type="Pfam" id="PF12796">
    <property type="entry name" value="Ank_2"/>
    <property type="match status" value="4"/>
</dbReference>
<dbReference type="PRINTS" id="PR01415">
    <property type="entry name" value="ANKYRIN"/>
</dbReference>
<organism evidence="4 5">
    <name type="scientific">Glutinoglossum americanum</name>
    <dbReference type="NCBI Taxonomy" id="1670608"/>
    <lineage>
        <taxon>Eukaryota</taxon>
        <taxon>Fungi</taxon>
        <taxon>Dikarya</taxon>
        <taxon>Ascomycota</taxon>
        <taxon>Pezizomycotina</taxon>
        <taxon>Geoglossomycetes</taxon>
        <taxon>Geoglossales</taxon>
        <taxon>Geoglossaceae</taxon>
        <taxon>Glutinoglossum</taxon>
    </lineage>
</organism>
<feature type="repeat" description="ANK" evidence="3">
    <location>
        <begin position="582"/>
        <end position="614"/>
    </location>
</feature>
<dbReference type="Gene3D" id="1.25.40.20">
    <property type="entry name" value="Ankyrin repeat-containing domain"/>
    <property type="match status" value="7"/>
</dbReference>
<dbReference type="OrthoDB" id="539213at2759"/>
<feature type="repeat" description="ANK" evidence="3">
    <location>
        <begin position="841"/>
        <end position="874"/>
    </location>
</feature>
<protein>
    <submittedName>
        <fullName evidence="4">Uncharacterized protein</fullName>
    </submittedName>
</protein>
<evidence type="ECO:0000256" key="2">
    <source>
        <dbReference type="ARBA" id="ARBA00023043"/>
    </source>
</evidence>
<feature type="repeat" description="ANK" evidence="3">
    <location>
        <begin position="548"/>
        <end position="580"/>
    </location>
</feature>
<dbReference type="SUPFAM" id="SSF48403">
    <property type="entry name" value="Ankyrin repeat"/>
    <property type="match status" value="4"/>
</dbReference>
<evidence type="ECO:0000313" key="4">
    <source>
        <dbReference type="EMBL" id="KAH0543126.1"/>
    </source>
</evidence>
<feature type="repeat" description="ANK" evidence="3">
    <location>
        <begin position="648"/>
        <end position="680"/>
    </location>
</feature>
<dbReference type="InterPro" id="IPR036770">
    <property type="entry name" value="Ankyrin_rpt-contain_sf"/>
</dbReference>
<feature type="repeat" description="ANK" evidence="3">
    <location>
        <begin position="1007"/>
        <end position="1039"/>
    </location>
</feature>
<dbReference type="InterPro" id="IPR002110">
    <property type="entry name" value="Ankyrin_rpt"/>
</dbReference>
<dbReference type="PANTHER" id="PTHR24123:SF33">
    <property type="entry name" value="PROTEIN HOS4"/>
    <property type="match status" value="1"/>
</dbReference>
<feature type="repeat" description="ANK" evidence="3">
    <location>
        <begin position="716"/>
        <end position="745"/>
    </location>
</feature>
<keyword evidence="1" id="KW-0677">Repeat</keyword>
<evidence type="ECO:0000256" key="3">
    <source>
        <dbReference type="PROSITE-ProRule" id="PRU00023"/>
    </source>
</evidence>
<keyword evidence="2 3" id="KW-0040">ANK repeat</keyword>
<reference evidence="4" key="1">
    <citation type="submission" date="2021-03" db="EMBL/GenBank/DDBJ databases">
        <title>Comparative genomics and phylogenomic investigation of the class Geoglossomycetes provide insights into ecological specialization and systematics.</title>
        <authorList>
            <person name="Melie T."/>
            <person name="Pirro S."/>
            <person name="Miller A.N."/>
            <person name="Quandt A."/>
        </authorList>
    </citation>
    <scope>NUCLEOTIDE SEQUENCE</scope>
    <source>
        <strain evidence="4">GBOQ0MN5Z8</strain>
    </source>
</reference>
<feature type="repeat" description="ANK" evidence="3">
    <location>
        <begin position="1149"/>
        <end position="1181"/>
    </location>
</feature>
<dbReference type="PROSITE" id="PS50088">
    <property type="entry name" value="ANK_REPEAT"/>
    <property type="match status" value="16"/>
</dbReference>
<evidence type="ECO:0000313" key="5">
    <source>
        <dbReference type="Proteomes" id="UP000698800"/>
    </source>
</evidence>
<dbReference type="SMART" id="SM00248">
    <property type="entry name" value="ANK"/>
    <property type="match status" value="22"/>
</dbReference>
<keyword evidence="5" id="KW-1185">Reference proteome</keyword>
<comment type="caution">
    <text evidence="4">The sequence shown here is derived from an EMBL/GenBank/DDBJ whole genome shotgun (WGS) entry which is preliminary data.</text>
</comment>
<feature type="repeat" description="ANK" evidence="3">
    <location>
        <begin position="515"/>
        <end position="547"/>
    </location>
</feature>
<dbReference type="Pfam" id="PF00023">
    <property type="entry name" value="Ank"/>
    <property type="match status" value="2"/>
</dbReference>
<feature type="repeat" description="ANK" evidence="3">
    <location>
        <begin position="1075"/>
        <end position="1113"/>
    </location>
</feature>
<dbReference type="Proteomes" id="UP000698800">
    <property type="component" value="Unassembled WGS sequence"/>
</dbReference>
<dbReference type="Pfam" id="PF13637">
    <property type="entry name" value="Ank_4"/>
    <property type="match status" value="2"/>
</dbReference>
<dbReference type="InterPro" id="IPR051165">
    <property type="entry name" value="Multifunctional_ANK_Repeat"/>
</dbReference>
<feature type="repeat" description="ANK" evidence="3">
    <location>
        <begin position="746"/>
        <end position="778"/>
    </location>
</feature>
<sequence>MTRYQTFTQYTVAQVTQAARSGPGPGGRTATTLRIKPLHIAEEAHAESNPNLPCDILAQGCVEIGERLVATAWAKLGPLLQESELDVRAVCDGFVTARTHPAGKIVPWSVPNDQENGIHDSRLEIDSSVIRKGVFDPVLAKLVHAMKTLEALNASGQKTVLLLSGALSECPYVTMNFRSSLANRAPDLEILSVKDGKTSSSRGATLLLECGPRLPRVDLDGGSAEGLATRIIPHIGSPLEDVATNRDRVEDSMTSLLQAGGHSRYLPLVMQYELLILEATRRQGLNRAAILMYSRVDSFLRAVGNADRADCICRRFLELYEQNYVKEMELRVPHIVGIGAVHSAAFEGNIEALGLLLRAGSSISEPTGPAPEALAGYMPLHLATCEGQSAAVSWLLQQGADYRAQTPEGYTVLHLVLRVSDFHQASLIINQIFDHENHSKNGTESLLLLKDRSGETAIDLARKKGPQPIADLLECHIPRDEQVKRFFVAATLGNASLLRKLLGNDKSLTMEVQEHSRTALHLAAIKGYPDLIRPLLESGADANAKDLRGRVPLHWASIRGYTEVARLLLEGSANIALKDAEYGRTALHWAAENGHKQVIRQLLQKGANIQSRCNNGSTALHYAVKEGARNIVELLLEKGANIDAGGPEDSRALHIAAASGQDDMVRFLLKMGANVEAKTKWGTALHPAAARGQDSMVRELLSYGADVNAQNQWRGTPLHNAARGGHTRTAEQLIEKGATVEAKNESGLTALHIAAEHDMDAMVMLLLVRGADINTTDHRGVTALGIAVEKRCVAARILLESVTTLAWETPSKAALDRAANGGDEQVSSLLTRGATQLGIDRSWTVLHWAAATGYEQIVRQAVLANSGSVNARDSTKQTPLHLAASNGHVEAVRILLANRALTTARDRSGWMPLHKAVDRGHDSIVWLLLDKGADILAKTIAGESVMRLAARNGNEASLRLLRKQLASFAANRGDDGSEFLLAVSFGLVADARNAIAAGVDIDREYDKEKSPLHVAAIKGHKKIASLLLDEGASIDIPDRSDLKYTPLHHAAENGKVGMVTLLLSRGANPHATDSARRTSLHIAADQGRNRDEAVAKVVRVLLKYGTPVNAKCRTSEYTALHTAIMTNAIETCRALLADPAIDTKALSSSGRTPLHLAISRPDIQILKLLLSASATPNTFGIPSASATINSPDRDGLTLLHRAIVDMPSGQPDPYELLYQFGADPRAITATGRSAMDLAIDKRDPIAAGFLEKVGVQLPAGWVLKNGRLIRRKKFWGM</sequence>